<feature type="region of interest" description="Disordered" evidence="1">
    <location>
        <begin position="63"/>
        <end position="105"/>
    </location>
</feature>
<organism evidence="2 3">
    <name type="scientific">Aedes aegypti</name>
    <name type="common">Yellowfever mosquito</name>
    <name type="synonym">Culex aegypti</name>
    <dbReference type="NCBI Taxonomy" id="7159"/>
    <lineage>
        <taxon>Eukaryota</taxon>
        <taxon>Metazoa</taxon>
        <taxon>Ecdysozoa</taxon>
        <taxon>Arthropoda</taxon>
        <taxon>Hexapoda</taxon>
        <taxon>Insecta</taxon>
        <taxon>Pterygota</taxon>
        <taxon>Neoptera</taxon>
        <taxon>Endopterygota</taxon>
        <taxon>Diptera</taxon>
        <taxon>Nematocera</taxon>
        <taxon>Culicoidea</taxon>
        <taxon>Culicidae</taxon>
        <taxon>Culicinae</taxon>
        <taxon>Aedini</taxon>
        <taxon>Aedes</taxon>
        <taxon>Stegomyia</taxon>
    </lineage>
</organism>
<sequence length="204" mass="23286">MSSEVKKVELYLLLLQSSTALLIALVNATPTMRHDVQLTIKKRLLKLVKTLWEYLKDEADELETLPDPEDNRTLETSRGFTDLTSEVQGSSHSNGRTRYSPLSSTLAGDAPTDAIRGTRFPLIHRLLTVLAQTPNDEIFARTVQPFLHTPNFQQQLQHEMTSFRRMLSEDDPSLYLGEAALTERLDRMEMTMRRIMLQLNALTN</sequence>
<dbReference type="AlphaFoldDB" id="A0A6I8TPZ4"/>
<name>A0A6I8TPZ4_AEDAE</name>
<accession>A0A6I8TPZ4</accession>
<keyword evidence="3" id="KW-1185">Reference proteome</keyword>
<proteinExistence type="predicted"/>
<dbReference type="EnsemblMetazoa" id="AAEL022798-RA">
    <property type="protein sequence ID" value="AAEL022798-PA"/>
    <property type="gene ID" value="AAEL022798"/>
</dbReference>
<gene>
    <name evidence="2" type="primary">110675476</name>
</gene>
<protein>
    <submittedName>
        <fullName evidence="2">Uncharacterized protein</fullName>
    </submittedName>
</protein>
<dbReference type="Proteomes" id="UP000008820">
    <property type="component" value="Chromosome 2"/>
</dbReference>
<reference evidence="2 3" key="1">
    <citation type="submission" date="2017-06" db="EMBL/GenBank/DDBJ databases">
        <title>Aedes aegypti genome working group (AGWG) sequencing and assembly.</title>
        <authorList>
            <consortium name="Aedes aegypti Genome Working Group (AGWG)"/>
            <person name="Matthews B.J."/>
        </authorList>
    </citation>
    <scope>NUCLEOTIDE SEQUENCE [LARGE SCALE GENOMIC DNA]</scope>
    <source>
        <strain evidence="2 3">LVP_AGWG</strain>
    </source>
</reference>
<evidence type="ECO:0000313" key="2">
    <source>
        <dbReference type="EnsemblMetazoa" id="AAEL022798-PA"/>
    </source>
</evidence>
<dbReference type="OrthoDB" id="7766976at2759"/>
<reference evidence="2" key="2">
    <citation type="submission" date="2020-05" db="UniProtKB">
        <authorList>
            <consortium name="EnsemblMetazoa"/>
        </authorList>
    </citation>
    <scope>IDENTIFICATION</scope>
    <source>
        <strain evidence="2">LVP_AGWG</strain>
    </source>
</reference>
<evidence type="ECO:0000313" key="3">
    <source>
        <dbReference type="Proteomes" id="UP000008820"/>
    </source>
</evidence>
<evidence type="ECO:0000256" key="1">
    <source>
        <dbReference type="SAM" id="MobiDB-lite"/>
    </source>
</evidence>
<feature type="compositionally biased region" description="Polar residues" evidence="1">
    <location>
        <begin position="76"/>
        <end position="105"/>
    </location>
</feature>
<dbReference type="InParanoid" id="A0A6I8TPZ4"/>